<dbReference type="AlphaFoldDB" id="A0A6L5BMV7"/>
<reference evidence="1 2" key="1">
    <citation type="submission" date="2019-12" db="EMBL/GenBank/DDBJ databases">
        <title>Endophytic bacteria associated with Panax ginseng seedlings.</title>
        <authorList>
            <person name="Park J.M."/>
            <person name="Shin R."/>
            <person name="Jo S.H."/>
        </authorList>
    </citation>
    <scope>NUCLEOTIDE SEQUENCE [LARGE SCALE GENOMIC DNA]</scope>
    <source>
        <strain evidence="1 2">PgKB32</strain>
    </source>
</reference>
<name>A0A6L5BMV7_9PSED</name>
<gene>
    <name evidence="1" type="ORF">FX983_06542</name>
</gene>
<accession>A0A6L5BMV7</accession>
<evidence type="ECO:0000313" key="1">
    <source>
        <dbReference type="EMBL" id="KAF2389012.1"/>
    </source>
</evidence>
<proteinExistence type="predicted"/>
<dbReference type="EMBL" id="JAAAXX010000003">
    <property type="protein sequence ID" value="KAF2389012.1"/>
    <property type="molecule type" value="Genomic_DNA"/>
</dbReference>
<dbReference type="AntiFam" id="ANF00178">
    <property type="entry name" value="Shadow ORF (opposite dhbF)"/>
</dbReference>
<dbReference type="Proteomes" id="UP000475265">
    <property type="component" value="Unassembled WGS sequence"/>
</dbReference>
<organism evidence="1 2">
    <name type="scientific">Pseudomonas frederiksbergensis</name>
    <dbReference type="NCBI Taxonomy" id="104087"/>
    <lineage>
        <taxon>Bacteria</taxon>
        <taxon>Pseudomonadati</taxon>
        <taxon>Pseudomonadota</taxon>
        <taxon>Gammaproteobacteria</taxon>
        <taxon>Pseudomonadales</taxon>
        <taxon>Pseudomonadaceae</taxon>
        <taxon>Pseudomonas</taxon>
    </lineage>
</organism>
<comment type="caution">
    <text evidence="1">The sequence shown here is derived from an EMBL/GenBank/DDBJ whole genome shotgun (WGS) entry which is preliminary data.</text>
</comment>
<sequence>MQVAAECVDVQRCLCGVIGDQAFFARHVFAGQDGGFVDVGVLGKFGFDFAQFDAEATDFDLIVVAAEVFDVAVFQVTAEVAGTIHAGVGAEWIDEEAFGG</sequence>
<protein>
    <submittedName>
        <fullName evidence="1">Uncharacterized protein</fullName>
    </submittedName>
</protein>
<evidence type="ECO:0000313" key="2">
    <source>
        <dbReference type="Proteomes" id="UP000475265"/>
    </source>
</evidence>